<keyword evidence="1" id="KW-0472">Membrane</keyword>
<dbReference type="Pfam" id="PF06376">
    <property type="entry name" value="AGP"/>
    <property type="match status" value="1"/>
</dbReference>
<keyword evidence="2" id="KW-0732">Signal</keyword>
<sequence>MEALRMYFVMAVFALVMSLLLPSMNAQSSAPSPAPAPSNDGAAIDQGVAYVLMVVALALTYIIH</sequence>
<dbReference type="Gramene" id="KVH88838">
    <property type="protein sequence ID" value="KVH88838"/>
    <property type="gene ID" value="Ccrd_025274"/>
</dbReference>
<name>A0A103XDN2_CYNCS</name>
<feature type="transmembrane region" description="Helical" evidence="1">
    <location>
        <begin position="42"/>
        <end position="63"/>
    </location>
</feature>
<dbReference type="PANTHER" id="PTHR33374">
    <property type="entry name" value="ARABINOGALACTAN PROTEIN 20"/>
    <property type="match status" value="1"/>
</dbReference>
<reference evidence="3 4" key="1">
    <citation type="journal article" date="2016" name="Sci. Rep.">
        <title>The genome sequence of the outbreeding globe artichoke constructed de novo incorporating a phase-aware low-pass sequencing strategy of F1 progeny.</title>
        <authorList>
            <person name="Scaglione D."/>
            <person name="Reyes-Chin-Wo S."/>
            <person name="Acquadro A."/>
            <person name="Froenicke L."/>
            <person name="Portis E."/>
            <person name="Beitel C."/>
            <person name="Tirone M."/>
            <person name="Mauro R."/>
            <person name="Lo Monaco A."/>
            <person name="Mauromicale G."/>
            <person name="Faccioli P."/>
            <person name="Cattivelli L."/>
            <person name="Rieseberg L."/>
            <person name="Michelmore R."/>
            <person name="Lanteri S."/>
        </authorList>
    </citation>
    <scope>NUCLEOTIDE SEQUENCE [LARGE SCALE GENOMIC DNA]</scope>
    <source>
        <strain evidence="3">2C</strain>
    </source>
</reference>
<feature type="signal peptide" evidence="2">
    <location>
        <begin position="1"/>
        <end position="26"/>
    </location>
</feature>
<accession>A0A103XDN2</accession>
<evidence type="ECO:0000256" key="1">
    <source>
        <dbReference type="SAM" id="Phobius"/>
    </source>
</evidence>
<comment type="caution">
    <text evidence="3">The sequence shown here is derived from an EMBL/GenBank/DDBJ whole genome shotgun (WGS) entry which is preliminary data.</text>
</comment>
<evidence type="ECO:0000256" key="2">
    <source>
        <dbReference type="SAM" id="SignalP"/>
    </source>
</evidence>
<dbReference type="AlphaFoldDB" id="A0A103XDN2"/>
<dbReference type="STRING" id="59895.A0A103XDN2"/>
<dbReference type="OMA" id="AVTYFIH"/>
<keyword evidence="4" id="KW-1185">Reference proteome</keyword>
<gene>
    <name evidence="3" type="ORF">Ccrd_025274</name>
</gene>
<dbReference type="InterPro" id="IPR009424">
    <property type="entry name" value="AGP16/20/22/41"/>
</dbReference>
<evidence type="ECO:0000313" key="3">
    <source>
        <dbReference type="EMBL" id="KVH88838.1"/>
    </source>
</evidence>
<dbReference type="Proteomes" id="UP000243975">
    <property type="component" value="Unassembled WGS sequence"/>
</dbReference>
<keyword evidence="1" id="KW-1133">Transmembrane helix</keyword>
<protein>
    <submittedName>
        <fullName evidence="3">Arabinogalactan peptide, AGP</fullName>
    </submittedName>
</protein>
<dbReference type="EMBL" id="LEKV01005330">
    <property type="protein sequence ID" value="KVH88838.1"/>
    <property type="molecule type" value="Genomic_DNA"/>
</dbReference>
<feature type="chain" id="PRO_5007118712" evidence="2">
    <location>
        <begin position="27"/>
        <end position="64"/>
    </location>
</feature>
<evidence type="ECO:0000313" key="4">
    <source>
        <dbReference type="Proteomes" id="UP000243975"/>
    </source>
</evidence>
<proteinExistence type="predicted"/>
<keyword evidence="1" id="KW-0812">Transmembrane</keyword>
<organism evidence="3 4">
    <name type="scientific">Cynara cardunculus var. scolymus</name>
    <name type="common">Globe artichoke</name>
    <name type="synonym">Cynara scolymus</name>
    <dbReference type="NCBI Taxonomy" id="59895"/>
    <lineage>
        <taxon>Eukaryota</taxon>
        <taxon>Viridiplantae</taxon>
        <taxon>Streptophyta</taxon>
        <taxon>Embryophyta</taxon>
        <taxon>Tracheophyta</taxon>
        <taxon>Spermatophyta</taxon>
        <taxon>Magnoliopsida</taxon>
        <taxon>eudicotyledons</taxon>
        <taxon>Gunneridae</taxon>
        <taxon>Pentapetalae</taxon>
        <taxon>asterids</taxon>
        <taxon>campanulids</taxon>
        <taxon>Asterales</taxon>
        <taxon>Asteraceae</taxon>
        <taxon>Carduoideae</taxon>
        <taxon>Cardueae</taxon>
        <taxon>Carduinae</taxon>
        <taxon>Cynara</taxon>
    </lineage>
</organism>